<accession>A0A0V1KH81</accession>
<name>A0A0V1KH81_9BILA</name>
<keyword evidence="2" id="KW-1185">Reference proteome</keyword>
<evidence type="ECO:0000313" key="1">
    <source>
        <dbReference type="EMBL" id="KRZ46598.1"/>
    </source>
</evidence>
<protein>
    <submittedName>
        <fullName evidence="1">Uncharacterized protein</fullName>
    </submittedName>
</protein>
<sequence length="32" mass="3924">MSACNPTRKRRKEMIARRRSIWRFGPTSNLRF</sequence>
<feature type="non-terminal residue" evidence="1">
    <location>
        <position position="32"/>
    </location>
</feature>
<proteinExistence type="predicted"/>
<reference evidence="1 2" key="1">
    <citation type="submission" date="2015-05" db="EMBL/GenBank/DDBJ databases">
        <title>Evolution of Trichinella species and genotypes.</title>
        <authorList>
            <person name="Korhonen P.K."/>
            <person name="Edoardo P."/>
            <person name="Giuseppe L.R."/>
            <person name="Gasser R.B."/>
        </authorList>
    </citation>
    <scope>NUCLEOTIDE SEQUENCE [LARGE SCALE GENOMIC DNA]</scope>
    <source>
        <strain evidence="1">ISS10</strain>
    </source>
</reference>
<organism evidence="1 2">
    <name type="scientific">Trichinella nativa</name>
    <dbReference type="NCBI Taxonomy" id="6335"/>
    <lineage>
        <taxon>Eukaryota</taxon>
        <taxon>Metazoa</taxon>
        <taxon>Ecdysozoa</taxon>
        <taxon>Nematoda</taxon>
        <taxon>Enoplea</taxon>
        <taxon>Dorylaimia</taxon>
        <taxon>Trichinellida</taxon>
        <taxon>Trichinellidae</taxon>
        <taxon>Trichinella</taxon>
    </lineage>
</organism>
<comment type="caution">
    <text evidence="1">The sequence shown here is derived from an EMBL/GenBank/DDBJ whole genome shotgun (WGS) entry which is preliminary data.</text>
</comment>
<dbReference type="Proteomes" id="UP000054721">
    <property type="component" value="Unassembled WGS sequence"/>
</dbReference>
<evidence type="ECO:0000313" key="2">
    <source>
        <dbReference type="Proteomes" id="UP000054721"/>
    </source>
</evidence>
<gene>
    <name evidence="1" type="ORF">T02_15044</name>
</gene>
<dbReference type="AlphaFoldDB" id="A0A0V1KH81"/>
<dbReference type="EMBL" id="JYDW01002768">
    <property type="protein sequence ID" value="KRZ46598.1"/>
    <property type="molecule type" value="Genomic_DNA"/>
</dbReference>